<keyword evidence="9" id="KW-0676">Redox-active center</keyword>
<evidence type="ECO:0000256" key="7">
    <source>
        <dbReference type="ARBA" id="ARBA00022824"/>
    </source>
</evidence>
<sequence>MKSFIWSAIALLATTVVSSTATGVVILNTMEEFNNTINSNELVLLKFFAPWCTHCKALKPEYEKAATDLQSDKIMLAEVDCTLDHGICVKYNVQGYPTMQIFRNGRPSNIYNSDRTSNSIAKYMRALSVSGFSTINTMKQLEELQEKEDLLAVAYLSPEDQISLDTWKSLSDKLIDDFAFGVVTDKSLMQAAQIKSSPSVVLYKHFDHLQDVYTGSIEPEIIEDFIKVNAVPLLASIESHTFMDYVDAGRPLAYVFSDSKEMQTQMHQLFWPVAQKYRGIFSFVHIDASQYASQANFLSLNSTWPALAVHNFKSGARFPLDQSKPINEQDVVSFLDGIVHGQAIPALKSQTFLVRKPDDAVKAVTGKDFEEIVMDKSKDVLLEIYAPWCSHSQSLAPIYQQLGEVMQVSNAEKNHGVVIAKMDGTINDVPLSAGFSVKGYPTIKLFKADTNTIVDYTGQRTLHDFVKFLNEQSSKQTLKLDLTSLPKSGEKMVEPPEQAVNEKHDEL</sequence>
<gene>
    <name evidence="13" type="ORF">INT46_002604</name>
</gene>
<dbReference type="Proteomes" id="UP000650833">
    <property type="component" value="Unassembled WGS sequence"/>
</dbReference>
<keyword evidence="7" id="KW-0256">Endoplasmic reticulum</keyword>
<evidence type="ECO:0000256" key="11">
    <source>
        <dbReference type="SAM" id="SignalP"/>
    </source>
</evidence>
<dbReference type="CDD" id="cd02982">
    <property type="entry name" value="PDI_b'_family"/>
    <property type="match status" value="1"/>
</dbReference>
<dbReference type="GO" id="GO:0006457">
    <property type="term" value="P:protein folding"/>
    <property type="evidence" value="ECO:0007669"/>
    <property type="project" value="TreeGrafter"/>
</dbReference>
<evidence type="ECO:0000256" key="4">
    <source>
        <dbReference type="ARBA" id="ARBA00012723"/>
    </source>
</evidence>
<feature type="domain" description="Thioredoxin" evidence="12">
    <location>
        <begin position="7"/>
        <end position="129"/>
    </location>
</feature>
<evidence type="ECO:0000256" key="6">
    <source>
        <dbReference type="ARBA" id="ARBA00022737"/>
    </source>
</evidence>
<dbReference type="InterPro" id="IPR036249">
    <property type="entry name" value="Thioredoxin-like_sf"/>
</dbReference>
<dbReference type="PRINTS" id="PR00421">
    <property type="entry name" value="THIOREDOXIN"/>
</dbReference>
<dbReference type="SUPFAM" id="SSF52833">
    <property type="entry name" value="Thioredoxin-like"/>
    <property type="match status" value="4"/>
</dbReference>
<feature type="region of interest" description="Disordered" evidence="10">
    <location>
        <begin position="484"/>
        <end position="507"/>
    </location>
</feature>
<evidence type="ECO:0000256" key="8">
    <source>
        <dbReference type="ARBA" id="ARBA00023235"/>
    </source>
</evidence>
<feature type="chain" id="PRO_5034778008" description="protein disulfide-isomerase" evidence="11">
    <location>
        <begin position="20"/>
        <end position="507"/>
    </location>
</feature>
<evidence type="ECO:0000256" key="9">
    <source>
        <dbReference type="ARBA" id="ARBA00023284"/>
    </source>
</evidence>
<dbReference type="PANTHER" id="PTHR18929:SF132">
    <property type="entry name" value="PROTEIN DISULFIDE-ISOMERASE A3"/>
    <property type="match status" value="1"/>
</dbReference>
<keyword evidence="5 11" id="KW-0732">Signal</keyword>
<dbReference type="CDD" id="cd02961">
    <property type="entry name" value="PDI_a_family"/>
    <property type="match status" value="1"/>
</dbReference>
<evidence type="ECO:0000259" key="12">
    <source>
        <dbReference type="PROSITE" id="PS51352"/>
    </source>
</evidence>
<dbReference type="GO" id="GO:0003756">
    <property type="term" value="F:protein disulfide isomerase activity"/>
    <property type="evidence" value="ECO:0007669"/>
    <property type="project" value="UniProtKB-EC"/>
</dbReference>
<evidence type="ECO:0000313" key="13">
    <source>
        <dbReference type="EMBL" id="KAG2209361.1"/>
    </source>
</evidence>
<dbReference type="Pfam" id="PF00085">
    <property type="entry name" value="Thioredoxin"/>
    <property type="match status" value="2"/>
</dbReference>
<feature type="compositionally biased region" description="Basic and acidic residues" evidence="10">
    <location>
        <begin position="488"/>
        <end position="507"/>
    </location>
</feature>
<comment type="similarity">
    <text evidence="3">Belongs to the protein disulfide isomerase family.</text>
</comment>
<keyword evidence="6" id="KW-0677">Repeat</keyword>
<evidence type="ECO:0000256" key="3">
    <source>
        <dbReference type="ARBA" id="ARBA00006347"/>
    </source>
</evidence>
<dbReference type="EMBL" id="JAEPRC010000096">
    <property type="protein sequence ID" value="KAG2209361.1"/>
    <property type="molecule type" value="Genomic_DNA"/>
</dbReference>
<dbReference type="GO" id="GO:0034976">
    <property type="term" value="P:response to endoplasmic reticulum stress"/>
    <property type="evidence" value="ECO:0007669"/>
    <property type="project" value="TreeGrafter"/>
</dbReference>
<dbReference type="InterPro" id="IPR005792">
    <property type="entry name" value="Prot_disulphide_isomerase"/>
</dbReference>
<evidence type="ECO:0000256" key="1">
    <source>
        <dbReference type="ARBA" id="ARBA00001182"/>
    </source>
</evidence>
<name>A0A8H7V416_9FUNG</name>
<comment type="caution">
    <text evidence="13">The sequence shown here is derived from an EMBL/GenBank/DDBJ whole genome shotgun (WGS) entry which is preliminary data.</text>
</comment>
<dbReference type="PANTHER" id="PTHR18929">
    <property type="entry name" value="PROTEIN DISULFIDE ISOMERASE"/>
    <property type="match status" value="1"/>
</dbReference>
<dbReference type="GO" id="GO:0005788">
    <property type="term" value="C:endoplasmic reticulum lumen"/>
    <property type="evidence" value="ECO:0007669"/>
    <property type="project" value="UniProtKB-SubCell"/>
</dbReference>
<dbReference type="PROSITE" id="PS51352">
    <property type="entry name" value="THIOREDOXIN_2"/>
    <property type="match status" value="2"/>
</dbReference>
<evidence type="ECO:0000256" key="10">
    <source>
        <dbReference type="SAM" id="MobiDB-lite"/>
    </source>
</evidence>
<keyword evidence="14" id="KW-1185">Reference proteome</keyword>
<dbReference type="InterPro" id="IPR013766">
    <property type="entry name" value="Thioredoxin_domain"/>
</dbReference>
<protein>
    <recommendedName>
        <fullName evidence="4">protein disulfide-isomerase</fullName>
        <ecNumber evidence="4">5.3.4.1</ecNumber>
    </recommendedName>
</protein>
<accession>A0A8H7V416</accession>
<comment type="subcellular location">
    <subcellularLocation>
        <location evidence="2">Endoplasmic reticulum lumen</location>
    </subcellularLocation>
</comment>
<dbReference type="Pfam" id="PF13848">
    <property type="entry name" value="Thioredoxin_6"/>
    <property type="match status" value="1"/>
</dbReference>
<dbReference type="PROSITE" id="PS00194">
    <property type="entry name" value="THIOREDOXIN_1"/>
    <property type="match status" value="1"/>
</dbReference>
<comment type="catalytic activity">
    <reaction evidence="1">
        <text>Catalyzes the rearrangement of -S-S- bonds in proteins.</text>
        <dbReference type="EC" id="5.3.4.1"/>
    </reaction>
</comment>
<dbReference type="NCBIfam" id="TIGR01130">
    <property type="entry name" value="ER_PDI_fam"/>
    <property type="match status" value="1"/>
</dbReference>
<dbReference type="InterPro" id="IPR017937">
    <property type="entry name" value="Thioredoxin_CS"/>
</dbReference>
<feature type="domain" description="Thioredoxin" evidence="12">
    <location>
        <begin position="350"/>
        <end position="474"/>
    </location>
</feature>
<dbReference type="CDD" id="cd02995">
    <property type="entry name" value="PDI_a_PDI_a'_C"/>
    <property type="match status" value="1"/>
</dbReference>
<evidence type="ECO:0000313" key="14">
    <source>
        <dbReference type="Proteomes" id="UP000650833"/>
    </source>
</evidence>
<evidence type="ECO:0000256" key="2">
    <source>
        <dbReference type="ARBA" id="ARBA00004319"/>
    </source>
</evidence>
<organism evidence="13 14">
    <name type="scientific">Mucor plumbeus</name>
    <dbReference type="NCBI Taxonomy" id="97098"/>
    <lineage>
        <taxon>Eukaryota</taxon>
        <taxon>Fungi</taxon>
        <taxon>Fungi incertae sedis</taxon>
        <taxon>Mucoromycota</taxon>
        <taxon>Mucoromycotina</taxon>
        <taxon>Mucoromycetes</taxon>
        <taxon>Mucorales</taxon>
        <taxon>Mucorineae</taxon>
        <taxon>Mucoraceae</taxon>
        <taxon>Mucor</taxon>
    </lineage>
</organism>
<dbReference type="Gene3D" id="3.40.30.10">
    <property type="entry name" value="Glutaredoxin"/>
    <property type="match status" value="4"/>
</dbReference>
<evidence type="ECO:0000256" key="5">
    <source>
        <dbReference type="ARBA" id="ARBA00022729"/>
    </source>
</evidence>
<dbReference type="CDD" id="cd02981">
    <property type="entry name" value="PDI_b_family"/>
    <property type="match status" value="1"/>
</dbReference>
<dbReference type="EC" id="5.3.4.1" evidence="4"/>
<feature type="signal peptide" evidence="11">
    <location>
        <begin position="1"/>
        <end position="19"/>
    </location>
</feature>
<dbReference type="OrthoDB" id="427280at2759"/>
<dbReference type="AlphaFoldDB" id="A0A8H7V416"/>
<keyword evidence="8" id="KW-0413">Isomerase</keyword>
<reference evidence="13" key="1">
    <citation type="submission" date="2020-12" db="EMBL/GenBank/DDBJ databases">
        <title>Metabolic potential, ecology and presence of endohyphal bacteria is reflected in genomic diversity of Mucoromycotina.</title>
        <authorList>
            <person name="Muszewska A."/>
            <person name="Okrasinska A."/>
            <person name="Steczkiewicz K."/>
            <person name="Drgas O."/>
            <person name="Orlowska M."/>
            <person name="Perlinska-Lenart U."/>
            <person name="Aleksandrzak-Piekarczyk T."/>
            <person name="Szatraj K."/>
            <person name="Zielenkiewicz U."/>
            <person name="Pilsyk S."/>
            <person name="Malc E."/>
            <person name="Mieczkowski P."/>
            <person name="Kruszewska J.S."/>
            <person name="Biernat P."/>
            <person name="Pawlowska J."/>
        </authorList>
    </citation>
    <scope>NUCLEOTIDE SEQUENCE</scope>
    <source>
        <strain evidence="13">CBS 226.32</strain>
    </source>
</reference>
<proteinExistence type="inferred from homology"/>